<dbReference type="AlphaFoldDB" id="A0A6J4H7N8"/>
<dbReference type="EMBL" id="CADCTG010000040">
    <property type="protein sequence ID" value="CAA9216005.1"/>
    <property type="molecule type" value="Genomic_DNA"/>
</dbReference>
<feature type="region of interest" description="Disordered" evidence="1">
    <location>
        <begin position="1"/>
        <end position="28"/>
    </location>
</feature>
<feature type="non-terminal residue" evidence="2">
    <location>
        <position position="1"/>
    </location>
</feature>
<feature type="compositionally biased region" description="Low complexity" evidence="1">
    <location>
        <begin position="11"/>
        <end position="28"/>
    </location>
</feature>
<feature type="compositionally biased region" description="Pro residues" evidence="1">
    <location>
        <begin position="1"/>
        <end position="10"/>
    </location>
</feature>
<organism evidence="2">
    <name type="scientific">uncultured Acetobacteraceae bacterium</name>
    <dbReference type="NCBI Taxonomy" id="169975"/>
    <lineage>
        <taxon>Bacteria</taxon>
        <taxon>Pseudomonadati</taxon>
        <taxon>Pseudomonadota</taxon>
        <taxon>Alphaproteobacteria</taxon>
        <taxon>Acetobacterales</taxon>
        <taxon>Acetobacteraceae</taxon>
        <taxon>environmental samples</taxon>
    </lineage>
</organism>
<evidence type="ECO:0000256" key="1">
    <source>
        <dbReference type="SAM" id="MobiDB-lite"/>
    </source>
</evidence>
<sequence length="57" mass="6191">CPACPKPPTASPATSSPPWARRSACSASSPRFTFLASSTRSMRPRWTTPPCWTSRPI</sequence>
<evidence type="ECO:0000313" key="2">
    <source>
        <dbReference type="EMBL" id="CAA9216005.1"/>
    </source>
</evidence>
<feature type="non-terminal residue" evidence="2">
    <location>
        <position position="57"/>
    </location>
</feature>
<protein>
    <submittedName>
        <fullName evidence="2">Uncharacterized protein</fullName>
    </submittedName>
</protein>
<gene>
    <name evidence="2" type="ORF">AVDCRST_MAG08-364</name>
</gene>
<accession>A0A6J4H7N8</accession>
<proteinExistence type="predicted"/>
<name>A0A6J4H7N8_9PROT</name>
<reference evidence="2" key="1">
    <citation type="submission" date="2020-02" db="EMBL/GenBank/DDBJ databases">
        <authorList>
            <person name="Meier V. D."/>
        </authorList>
    </citation>
    <scope>NUCLEOTIDE SEQUENCE</scope>
    <source>
        <strain evidence="2">AVDCRST_MAG08</strain>
    </source>
</reference>